<gene>
    <name evidence="10" type="ORF">Spa11_08670</name>
</gene>
<accession>A0A518K4G6</accession>
<evidence type="ECO:0000256" key="8">
    <source>
        <dbReference type="ARBA" id="ARBA00023237"/>
    </source>
</evidence>
<keyword evidence="10" id="KW-0969">Cilium</keyword>
<organism evidence="10 11">
    <name type="scientific">Botrimarina mediterranea</name>
    <dbReference type="NCBI Taxonomy" id="2528022"/>
    <lineage>
        <taxon>Bacteria</taxon>
        <taxon>Pseudomonadati</taxon>
        <taxon>Planctomycetota</taxon>
        <taxon>Planctomycetia</taxon>
        <taxon>Pirellulales</taxon>
        <taxon>Lacipirellulaceae</taxon>
        <taxon>Botrimarina</taxon>
    </lineage>
</organism>
<proteinExistence type="inferred from homology"/>
<dbReference type="RefSeq" id="WP_145108380.1">
    <property type="nucleotide sequence ID" value="NZ_CP036349.1"/>
</dbReference>
<feature type="chain" id="PRO_5022143417" evidence="9">
    <location>
        <begin position="21"/>
        <end position="223"/>
    </location>
</feature>
<dbReference type="EMBL" id="CP036349">
    <property type="protein sequence ID" value="QDV72686.1"/>
    <property type="molecule type" value="Genomic_DNA"/>
</dbReference>
<dbReference type="PANTHER" id="PTHR34933">
    <property type="entry name" value="FLAGELLAR L-RING PROTEIN"/>
    <property type="match status" value="1"/>
</dbReference>
<evidence type="ECO:0000313" key="11">
    <source>
        <dbReference type="Proteomes" id="UP000316426"/>
    </source>
</evidence>
<reference evidence="10 11" key="1">
    <citation type="submission" date="2019-02" db="EMBL/GenBank/DDBJ databases">
        <title>Deep-cultivation of Planctomycetes and their phenomic and genomic characterization uncovers novel biology.</title>
        <authorList>
            <person name="Wiegand S."/>
            <person name="Jogler M."/>
            <person name="Boedeker C."/>
            <person name="Pinto D."/>
            <person name="Vollmers J."/>
            <person name="Rivas-Marin E."/>
            <person name="Kohn T."/>
            <person name="Peeters S.H."/>
            <person name="Heuer A."/>
            <person name="Rast P."/>
            <person name="Oberbeckmann S."/>
            <person name="Bunk B."/>
            <person name="Jeske O."/>
            <person name="Meyerdierks A."/>
            <person name="Storesund J.E."/>
            <person name="Kallscheuer N."/>
            <person name="Luecker S."/>
            <person name="Lage O.M."/>
            <person name="Pohl T."/>
            <person name="Merkel B.J."/>
            <person name="Hornburger P."/>
            <person name="Mueller R.-W."/>
            <person name="Bruemmer F."/>
            <person name="Labrenz M."/>
            <person name="Spormann A.M."/>
            <person name="Op den Camp H."/>
            <person name="Overmann J."/>
            <person name="Amann R."/>
            <person name="Jetten M.S.M."/>
            <person name="Mascher T."/>
            <person name="Medema M.H."/>
            <person name="Devos D.P."/>
            <person name="Kaster A.-K."/>
            <person name="Ovreas L."/>
            <person name="Rohde M."/>
            <person name="Galperin M.Y."/>
            <person name="Jogler C."/>
        </authorList>
    </citation>
    <scope>NUCLEOTIDE SEQUENCE [LARGE SCALE GENOMIC DNA]</scope>
    <source>
        <strain evidence="10 11">Spa11</strain>
    </source>
</reference>
<dbReference type="Pfam" id="PF02107">
    <property type="entry name" value="FlgH"/>
    <property type="match status" value="1"/>
</dbReference>
<evidence type="ECO:0000256" key="5">
    <source>
        <dbReference type="ARBA" id="ARBA00022729"/>
    </source>
</evidence>
<comment type="function">
    <text evidence="1">Assembles around the rod to form the L-ring and probably protects the motor/basal body from shearing forces during rotation.</text>
</comment>
<evidence type="ECO:0000256" key="7">
    <source>
        <dbReference type="ARBA" id="ARBA00023143"/>
    </source>
</evidence>
<dbReference type="AlphaFoldDB" id="A0A518K4G6"/>
<feature type="signal peptide" evidence="9">
    <location>
        <begin position="1"/>
        <end position="20"/>
    </location>
</feature>
<dbReference type="PANTHER" id="PTHR34933:SF1">
    <property type="entry name" value="FLAGELLAR L-RING PROTEIN"/>
    <property type="match status" value="1"/>
</dbReference>
<comment type="similarity">
    <text evidence="4">Belongs to the FlgH family.</text>
</comment>
<evidence type="ECO:0000256" key="1">
    <source>
        <dbReference type="ARBA" id="ARBA00002591"/>
    </source>
</evidence>
<evidence type="ECO:0000256" key="3">
    <source>
        <dbReference type="ARBA" id="ARBA00004442"/>
    </source>
</evidence>
<evidence type="ECO:0000313" key="10">
    <source>
        <dbReference type="EMBL" id="QDV72686.1"/>
    </source>
</evidence>
<keyword evidence="11" id="KW-1185">Reference proteome</keyword>
<dbReference type="InterPro" id="IPR000527">
    <property type="entry name" value="Flag_Lring"/>
</dbReference>
<keyword evidence="10" id="KW-0282">Flagellum</keyword>
<evidence type="ECO:0000256" key="2">
    <source>
        <dbReference type="ARBA" id="ARBA00004117"/>
    </source>
</evidence>
<keyword evidence="7" id="KW-0975">Bacterial flagellum</keyword>
<dbReference type="GO" id="GO:0071973">
    <property type="term" value="P:bacterial-type flagellum-dependent cell motility"/>
    <property type="evidence" value="ECO:0007669"/>
    <property type="project" value="InterPro"/>
</dbReference>
<evidence type="ECO:0000256" key="6">
    <source>
        <dbReference type="ARBA" id="ARBA00023136"/>
    </source>
</evidence>
<dbReference type="GO" id="GO:0009427">
    <property type="term" value="C:bacterial-type flagellum basal body, distal rod, L ring"/>
    <property type="evidence" value="ECO:0007669"/>
    <property type="project" value="InterPro"/>
</dbReference>
<dbReference type="KEGG" id="bmei:Spa11_08670"/>
<dbReference type="GO" id="GO:0003774">
    <property type="term" value="F:cytoskeletal motor activity"/>
    <property type="evidence" value="ECO:0007669"/>
    <property type="project" value="InterPro"/>
</dbReference>
<keyword evidence="8" id="KW-0998">Cell outer membrane</keyword>
<dbReference type="GO" id="GO:0009279">
    <property type="term" value="C:cell outer membrane"/>
    <property type="evidence" value="ECO:0007669"/>
    <property type="project" value="UniProtKB-SubCell"/>
</dbReference>
<keyword evidence="5 9" id="KW-0732">Signal</keyword>
<evidence type="ECO:0000256" key="4">
    <source>
        <dbReference type="ARBA" id="ARBA00006929"/>
    </source>
</evidence>
<keyword evidence="6" id="KW-0472">Membrane</keyword>
<sequence precursor="true">MNRFLMTLSIVACCSGVARSQEGSLAFTAAPTNAATPNLTNSSFIYQTLPPEAMTRPLEVQSIIQVLVDYRAVTETDGNSQTRRTGSYSAALTNWLRFDGKSIKPAPQNDGSPTISGTLNSQMRTQNDMDQSEAVTFTMAATVVDIQPNGNLVIDGTSEIRINEEVWMVYISGTVPREAIGPDRVVRDSSIANKRIHKYEKGMIHDGYARGWLGRWYGKYKPF</sequence>
<comment type="subcellular location">
    <subcellularLocation>
        <location evidence="2">Bacterial flagellum basal body</location>
    </subcellularLocation>
    <subcellularLocation>
        <location evidence="3">Cell outer membrane</location>
    </subcellularLocation>
</comment>
<keyword evidence="10" id="KW-0966">Cell projection</keyword>
<evidence type="ECO:0000256" key="9">
    <source>
        <dbReference type="SAM" id="SignalP"/>
    </source>
</evidence>
<dbReference type="Proteomes" id="UP000316426">
    <property type="component" value="Chromosome"/>
</dbReference>
<name>A0A518K4G6_9BACT</name>
<protein>
    <submittedName>
        <fullName evidence="10">Flagellar basal body L-ring protein</fullName>
    </submittedName>
</protein>